<dbReference type="InterPro" id="IPR013602">
    <property type="entry name" value="Dynein_heavy_linker"/>
</dbReference>
<evidence type="ECO:0000256" key="8">
    <source>
        <dbReference type="ARBA" id="ARBA00023069"/>
    </source>
</evidence>
<evidence type="ECO:0000256" key="6">
    <source>
        <dbReference type="ARBA" id="ARBA00023017"/>
    </source>
</evidence>
<evidence type="ECO:0000256" key="1">
    <source>
        <dbReference type="ARBA" id="ARBA00004430"/>
    </source>
</evidence>
<feature type="domain" description="Dynein heavy chain linker" evidence="12">
    <location>
        <begin position="650"/>
        <end position="1080"/>
    </location>
</feature>
<keyword evidence="9" id="KW-0505">Motor protein</keyword>
<comment type="subcellular location">
    <subcellularLocation>
        <location evidence="1">Cytoplasm</location>
        <location evidence="1">Cytoskeleton</location>
        <location evidence="1">Cilium axoneme</location>
    </subcellularLocation>
</comment>
<keyword evidence="6" id="KW-0243">Dynein</keyword>
<dbReference type="GO" id="GO:0045505">
    <property type="term" value="F:dynein intermediate chain binding"/>
    <property type="evidence" value="ECO:0007669"/>
    <property type="project" value="InterPro"/>
</dbReference>
<dbReference type="GO" id="GO:0005930">
    <property type="term" value="C:axoneme"/>
    <property type="evidence" value="ECO:0007669"/>
    <property type="project" value="UniProtKB-SubCell"/>
</dbReference>
<evidence type="ECO:0000256" key="10">
    <source>
        <dbReference type="ARBA" id="ARBA00023212"/>
    </source>
</evidence>
<evidence type="ECO:0000256" key="5">
    <source>
        <dbReference type="ARBA" id="ARBA00022840"/>
    </source>
</evidence>
<reference evidence="14" key="1">
    <citation type="submission" date="2013-09" db="EMBL/GenBank/DDBJ databases">
        <title>The Genome Sequence of Anopheles maculatus species B.</title>
        <authorList>
            <consortium name="The Broad Institute Genomics Platform"/>
            <person name="Neafsey D.E."/>
            <person name="Besansky N."/>
            <person name="Howell P."/>
            <person name="Walton C."/>
            <person name="Young S.K."/>
            <person name="Zeng Q."/>
            <person name="Gargeya S."/>
            <person name="Fitzgerald M."/>
            <person name="Haas B."/>
            <person name="Abouelleil A."/>
            <person name="Allen A.W."/>
            <person name="Alvarado L."/>
            <person name="Arachchi H.M."/>
            <person name="Berlin A.M."/>
            <person name="Chapman S.B."/>
            <person name="Gainer-Dewar J."/>
            <person name="Goldberg J."/>
            <person name="Griggs A."/>
            <person name="Gujja S."/>
            <person name="Hansen M."/>
            <person name="Howarth C."/>
            <person name="Imamovic A."/>
            <person name="Ireland A."/>
            <person name="Larimer J."/>
            <person name="McCowan C."/>
            <person name="Murphy C."/>
            <person name="Pearson M."/>
            <person name="Poon T.W."/>
            <person name="Priest M."/>
            <person name="Roberts A."/>
            <person name="Saif S."/>
            <person name="Shea T."/>
            <person name="Sisk P."/>
            <person name="Sykes S."/>
            <person name="Wortman J."/>
            <person name="Nusbaum C."/>
            <person name="Birren B."/>
        </authorList>
    </citation>
    <scope>NUCLEOTIDE SEQUENCE [LARGE SCALE GENOMIC DNA]</scope>
    <source>
        <strain evidence="14">maculatus3</strain>
    </source>
</reference>
<keyword evidence="2" id="KW-0963">Cytoplasm</keyword>
<evidence type="ECO:0000313" key="14">
    <source>
        <dbReference type="Proteomes" id="UP000075901"/>
    </source>
</evidence>
<keyword evidence="7" id="KW-0175">Coiled coil</keyword>
<dbReference type="GO" id="GO:0051959">
    <property type="term" value="F:dynein light intermediate chain binding"/>
    <property type="evidence" value="ECO:0007669"/>
    <property type="project" value="InterPro"/>
</dbReference>
<dbReference type="FunFam" id="1.10.287.2620:FF:000002">
    <property type="entry name" value="Dynein heavy chain 2, axonemal"/>
    <property type="match status" value="1"/>
</dbReference>
<dbReference type="Proteomes" id="UP000075901">
    <property type="component" value="Unassembled WGS sequence"/>
</dbReference>
<keyword evidence="5" id="KW-0067">ATP-binding</keyword>
<dbReference type="VEuPathDB" id="VectorBase:AMAM018809"/>
<dbReference type="PANTHER" id="PTHR45703:SF1">
    <property type="entry name" value="DYNEINS HEAVY CHAIN"/>
    <property type="match status" value="1"/>
</dbReference>
<dbReference type="Gene3D" id="1.10.287.2620">
    <property type="match status" value="1"/>
</dbReference>
<keyword evidence="8" id="KW-0969">Cilium</keyword>
<evidence type="ECO:0000256" key="2">
    <source>
        <dbReference type="ARBA" id="ARBA00022490"/>
    </source>
</evidence>
<dbReference type="PANTHER" id="PTHR45703">
    <property type="entry name" value="DYNEIN HEAVY CHAIN"/>
    <property type="match status" value="1"/>
</dbReference>
<dbReference type="GO" id="GO:0007018">
    <property type="term" value="P:microtubule-based movement"/>
    <property type="evidence" value="ECO:0007669"/>
    <property type="project" value="InterPro"/>
</dbReference>
<proteinExistence type="predicted"/>
<sequence length="1104" mass="130075">MSKRLAKLHKPCDKLDKYDNEPYMQNPLLKLFLSEVKERRHYSFIRRKAAQEKIKICRSTTVDFEDVIPRPQSYYEEQLREHARRAPVPKMLNRTEEKILSYVPKRLRAQYPTVLAAYMTDVHAEFDKVMKAYSCQKVLKPGPNDYVPEREKFEFKRVGRTENFRNYLRSKAYIQKNLLLPNPFVRCIVHYAYTDLPEYLNDYARYRTGEEITLNELRDLIKKDLQAVGGLIAGQWYPKIVAILKKHYERRTLPKSMWPKVLNCAGGLINRQLNEAKLRTIQHLRETLLNVRQIPQMKILAICDDGIDLFPSLNDIYSVYQNAIDDVMAVANRLDCLEALVDPNGFEPRSPPYLRVGIAERCIEEAHEQIQQALLTAFQPLAEYLAAFQNEFAGLLCPSTKDEMDEFLSEPRSFDEYIEKIEIFQQYKEKIRAMVQKEYFPMAIVNQSDAIGSLRKIVERYIDRIANHIAIEHRREIQRICKEFEEIKEKALEIPTSTEQLMANGEYMTRVKTEIIDELRDKIQITMRINAYLVELVELPADQMELQVESVNWYFRIQSVFEINSTNFEQYKFSFEEKLQEVTKQLNEKMEEMIPHIAIINDMTETEKFRDYIVVLHGYIDQIFVFEDYVKWINKEEVLFKFPKSQYAVLEAIKSFVVPFYKLIRLCMRWLRYYNVWMDGPFEYLEPHFVESKTDEFLKEFQKTQKYYRNRIKADMLENTLCKFKGQTEDPDPEKHPCPLKLCARMTQSIKDFALGVYVVKIMCNPALKDRHWDEMSEIAGFDLTPDAGTTLRKIIDYKLDKDLDKFEIISIGANKELALQQSLQAMIAEWEDIMFKLNPFKDTGINILTGLDEIQAVLDDHIMKTLAMRGSAFVKPCEKEVKEWYQTLTRVNRTIEQWGKVQGSWLYLLPIFSSKDIVAQMPNEGRMFQQVDKTYRMYMKTVETNRSVIGVAAAKGVQEAMEQSNELLEEITNGVNEYLEKKRLFFPRFFFLSNDEMLEILSETKDPLRVQPHLSKCFEGINRLEFDDRLDIRSMYSIEKEQVQFVEPVSTLEARGSVEKWLSWVEASMLEAIRSKINASYRAYPEKTRCKWALDWPGMVVLC</sequence>
<dbReference type="FunFam" id="3.20.180.20:FF:000003">
    <property type="entry name" value="Dynein heavy chain 12, axonemal"/>
    <property type="match status" value="1"/>
</dbReference>
<dbReference type="InterPro" id="IPR026983">
    <property type="entry name" value="DHC"/>
</dbReference>
<reference evidence="13" key="2">
    <citation type="submission" date="2020-05" db="UniProtKB">
        <authorList>
            <consortium name="EnsemblMetazoa"/>
        </authorList>
    </citation>
    <scope>IDENTIFICATION</scope>
    <source>
        <strain evidence="13">maculatus3</strain>
    </source>
</reference>
<organism evidence="13 14">
    <name type="scientific">Anopheles maculatus</name>
    <dbReference type="NCBI Taxonomy" id="74869"/>
    <lineage>
        <taxon>Eukaryota</taxon>
        <taxon>Metazoa</taxon>
        <taxon>Ecdysozoa</taxon>
        <taxon>Arthropoda</taxon>
        <taxon>Hexapoda</taxon>
        <taxon>Insecta</taxon>
        <taxon>Pterygota</taxon>
        <taxon>Neoptera</taxon>
        <taxon>Endopterygota</taxon>
        <taxon>Diptera</taxon>
        <taxon>Nematocera</taxon>
        <taxon>Culicoidea</taxon>
        <taxon>Culicidae</taxon>
        <taxon>Anophelinae</taxon>
        <taxon>Anopheles</taxon>
        <taxon>Anopheles maculatus group</taxon>
    </lineage>
</organism>
<dbReference type="Pfam" id="PF08393">
    <property type="entry name" value="DHC_N2"/>
    <property type="match status" value="1"/>
</dbReference>
<dbReference type="AlphaFoldDB" id="A0A182T3D6"/>
<dbReference type="GO" id="GO:0005524">
    <property type="term" value="F:ATP binding"/>
    <property type="evidence" value="ECO:0007669"/>
    <property type="project" value="UniProtKB-KW"/>
</dbReference>
<keyword evidence="3" id="KW-0493">Microtubule</keyword>
<evidence type="ECO:0000259" key="12">
    <source>
        <dbReference type="Pfam" id="PF08393"/>
    </source>
</evidence>
<keyword evidence="4" id="KW-0547">Nucleotide-binding</keyword>
<evidence type="ECO:0000256" key="4">
    <source>
        <dbReference type="ARBA" id="ARBA00022741"/>
    </source>
</evidence>
<evidence type="ECO:0000256" key="9">
    <source>
        <dbReference type="ARBA" id="ARBA00023175"/>
    </source>
</evidence>
<dbReference type="FunFam" id="1.20.140.100:FF:000004">
    <property type="entry name" value="Dynein axonemal heavy chain 6"/>
    <property type="match status" value="1"/>
</dbReference>
<name>A0A182T3D6_9DIPT</name>
<dbReference type="Gene3D" id="3.20.180.20">
    <property type="entry name" value="Dynein heavy chain, N-terminal domain 2"/>
    <property type="match status" value="1"/>
</dbReference>
<dbReference type="GO" id="GO:0030286">
    <property type="term" value="C:dynein complex"/>
    <property type="evidence" value="ECO:0007669"/>
    <property type="project" value="UniProtKB-KW"/>
</dbReference>
<evidence type="ECO:0000256" key="3">
    <source>
        <dbReference type="ARBA" id="ARBA00022701"/>
    </source>
</evidence>
<dbReference type="GO" id="GO:0005874">
    <property type="term" value="C:microtubule"/>
    <property type="evidence" value="ECO:0007669"/>
    <property type="project" value="UniProtKB-KW"/>
</dbReference>
<dbReference type="InterPro" id="IPR042222">
    <property type="entry name" value="Dynein_2_N"/>
</dbReference>
<dbReference type="InterPro" id="IPR042228">
    <property type="entry name" value="Dynein_linker_3"/>
</dbReference>
<keyword evidence="14" id="KW-1185">Reference proteome</keyword>
<keyword evidence="11" id="KW-0966">Cell projection</keyword>
<keyword evidence="10" id="KW-0206">Cytoskeleton</keyword>
<evidence type="ECO:0000256" key="11">
    <source>
        <dbReference type="ARBA" id="ARBA00023273"/>
    </source>
</evidence>
<dbReference type="Gene3D" id="1.20.140.100">
    <property type="entry name" value="Dynein heavy chain, N-terminal domain 2"/>
    <property type="match status" value="1"/>
</dbReference>
<protein>
    <recommendedName>
        <fullName evidence="12">Dynein heavy chain linker domain-containing protein</fullName>
    </recommendedName>
</protein>
<evidence type="ECO:0000256" key="7">
    <source>
        <dbReference type="ARBA" id="ARBA00023054"/>
    </source>
</evidence>
<dbReference type="EnsemblMetazoa" id="AMAM018809-RA">
    <property type="protein sequence ID" value="AMAM018809-PA"/>
    <property type="gene ID" value="AMAM018809"/>
</dbReference>
<accession>A0A182T3D6</accession>
<evidence type="ECO:0000313" key="13">
    <source>
        <dbReference type="EnsemblMetazoa" id="AMAM018809-PA"/>
    </source>
</evidence>